<dbReference type="EMBL" id="PXYW01000077">
    <property type="protein sequence ID" value="PSR30613.1"/>
    <property type="molecule type" value="Genomic_DNA"/>
</dbReference>
<gene>
    <name evidence="1" type="ORF">C7B46_17690</name>
</gene>
<name>A0A2T2X7X8_9FIRM</name>
<dbReference type="InterPro" id="IPR009003">
    <property type="entry name" value="Peptidase_S1_PA"/>
</dbReference>
<accession>A0A2T2X7X8</accession>
<proteinExistence type="predicted"/>
<evidence type="ECO:0000313" key="1">
    <source>
        <dbReference type="EMBL" id="PSR30613.1"/>
    </source>
</evidence>
<dbReference type="Pfam" id="PF13365">
    <property type="entry name" value="Trypsin_2"/>
    <property type="match status" value="1"/>
</dbReference>
<evidence type="ECO:0000313" key="2">
    <source>
        <dbReference type="Proteomes" id="UP000242972"/>
    </source>
</evidence>
<reference evidence="1 2" key="1">
    <citation type="journal article" date="2014" name="BMC Genomics">
        <title>Comparison of environmental and isolate Sulfobacillus genomes reveals diverse carbon, sulfur, nitrogen, and hydrogen metabolisms.</title>
        <authorList>
            <person name="Justice N.B."/>
            <person name="Norman A."/>
            <person name="Brown C.T."/>
            <person name="Singh A."/>
            <person name="Thomas B.C."/>
            <person name="Banfield J.F."/>
        </authorList>
    </citation>
    <scope>NUCLEOTIDE SEQUENCE [LARGE SCALE GENOMIC DNA]</scope>
    <source>
        <strain evidence="1">AMDSBA4</strain>
    </source>
</reference>
<evidence type="ECO:0008006" key="3">
    <source>
        <dbReference type="Google" id="ProtNLM"/>
    </source>
</evidence>
<dbReference type="AlphaFoldDB" id="A0A2T2X7X8"/>
<sequence length="267" mass="29230">MQTVEPLSVRALRIECLFNDQLLGTASGFVVIHEGNPFLITNWHVVTGRNADTGSILNQDTASIPNRLNLRHHTNLLGTTVSKIEVLYTSDGCSRWIEHPQGRAVDVVALPLENLSNIQLYPFELSLANTDIIPRPGMPVFIIGFPFGLSAGEGFGIWKTGHIASDPDIDVDSRPYFLVDATTRGGMSGAPAILRLSGGYETSTGFVLSIVGSPTKFLGIYSGRVNQDSELGRIWKPHVLSSIFNNNEHPVQTLDAVCLRHNDFENH</sequence>
<protein>
    <recommendedName>
        <fullName evidence="3">Serine protease</fullName>
    </recommendedName>
</protein>
<dbReference type="Proteomes" id="UP000242972">
    <property type="component" value="Unassembled WGS sequence"/>
</dbReference>
<comment type="caution">
    <text evidence="1">The sequence shown here is derived from an EMBL/GenBank/DDBJ whole genome shotgun (WGS) entry which is preliminary data.</text>
</comment>
<dbReference type="SUPFAM" id="SSF50494">
    <property type="entry name" value="Trypsin-like serine proteases"/>
    <property type="match status" value="1"/>
</dbReference>
<organism evidence="1 2">
    <name type="scientific">Sulfobacillus benefaciens</name>
    <dbReference type="NCBI Taxonomy" id="453960"/>
    <lineage>
        <taxon>Bacteria</taxon>
        <taxon>Bacillati</taxon>
        <taxon>Bacillota</taxon>
        <taxon>Clostridia</taxon>
        <taxon>Eubacteriales</taxon>
        <taxon>Clostridiales Family XVII. Incertae Sedis</taxon>
        <taxon>Sulfobacillus</taxon>
    </lineage>
</organism>
<dbReference type="Gene3D" id="2.40.10.120">
    <property type="match status" value="1"/>
</dbReference>